<evidence type="ECO:0000256" key="3">
    <source>
        <dbReference type="ARBA" id="ARBA00023155"/>
    </source>
</evidence>
<dbReference type="Pfam" id="PF05920">
    <property type="entry name" value="Homeobox_KN"/>
    <property type="match status" value="1"/>
</dbReference>
<dbReference type="GO" id="GO:0006355">
    <property type="term" value="P:regulation of DNA-templated transcription"/>
    <property type="evidence" value="ECO:0007669"/>
    <property type="project" value="InterPro"/>
</dbReference>
<proteinExistence type="inferred from homology"/>
<evidence type="ECO:0000256" key="5">
    <source>
        <dbReference type="SAM" id="MobiDB-lite"/>
    </source>
</evidence>
<dbReference type="EMBL" id="MU250524">
    <property type="protein sequence ID" value="KAG7452339.1"/>
    <property type="molecule type" value="Genomic_DNA"/>
</dbReference>
<dbReference type="GO" id="GO:0003677">
    <property type="term" value="F:DNA binding"/>
    <property type="evidence" value="ECO:0007669"/>
    <property type="project" value="UniProtKB-KW"/>
</dbReference>
<keyword evidence="4" id="KW-0539">Nucleus</keyword>
<evidence type="ECO:0000313" key="7">
    <source>
        <dbReference type="EMBL" id="KAG7452339.1"/>
    </source>
</evidence>
<reference evidence="7" key="1">
    <citation type="submission" date="2020-11" db="EMBL/GenBank/DDBJ databases">
        <title>Adaptations for nitrogen fixation in a non-lichenized fungal sporocarp promotes dispersal by wood-feeding termites.</title>
        <authorList>
            <consortium name="DOE Joint Genome Institute"/>
            <person name="Koch R.A."/>
            <person name="Yoon G."/>
            <person name="Arayal U."/>
            <person name="Lail K."/>
            <person name="Amirebrahimi M."/>
            <person name="Labutti K."/>
            <person name="Lipzen A."/>
            <person name="Riley R."/>
            <person name="Barry K."/>
            <person name="Henrissat B."/>
            <person name="Grigoriev I.V."/>
            <person name="Herr J.R."/>
            <person name="Aime M.C."/>
        </authorList>
    </citation>
    <scope>NUCLEOTIDE SEQUENCE</scope>
    <source>
        <strain evidence="7">MCA 3950</strain>
    </source>
</reference>
<dbReference type="Gene3D" id="1.10.10.60">
    <property type="entry name" value="Homeodomain-like"/>
    <property type="match status" value="1"/>
</dbReference>
<keyword evidence="8" id="KW-1185">Reference proteome</keyword>
<evidence type="ECO:0000256" key="4">
    <source>
        <dbReference type="ARBA" id="ARBA00023242"/>
    </source>
</evidence>
<dbReference type="Proteomes" id="UP000812287">
    <property type="component" value="Unassembled WGS sequence"/>
</dbReference>
<keyword evidence="3" id="KW-0371">Homeobox</keyword>
<dbReference type="InterPro" id="IPR008422">
    <property type="entry name" value="KN_HD"/>
</dbReference>
<dbReference type="OrthoDB" id="250329at2759"/>
<feature type="compositionally biased region" description="Low complexity" evidence="5">
    <location>
        <begin position="133"/>
        <end position="146"/>
    </location>
</feature>
<dbReference type="RefSeq" id="XP_043045839.1">
    <property type="nucleotide sequence ID" value="XM_043185060.1"/>
</dbReference>
<keyword evidence="2" id="KW-0238">DNA-binding</keyword>
<comment type="caution">
    <text evidence="7">The sequence shown here is derived from an EMBL/GenBank/DDBJ whole genome shotgun (WGS) entry which is preliminary data.</text>
</comment>
<feature type="domain" description="KN homeodomain" evidence="6">
    <location>
        <begin position="155"/>
        <end position="192"/>
    </location>
</feature>
<evidence type="ECO:0000259" key="6">
    <source>
        <dbReference type="Pfam" id="PF05920"/>
    </source>
</evidence>
<protein>
    <recommendedName>
        <fullName evidence="6">KN homeodomain domain-containing protein</fullName>
    </recommendedName>
</protein>
<feature type="region of interest" description="Disordered" evidence="5">
    <location>
        <begin position="99"/>
        <end position="148"/>
    </location>
</feature>
<evidence type="ECO:0000313" key="8">
    <source>
        <dbReference type="Proteomes" id="UP000812287"/>
    </source>
</evidence>
<name>A0A9P7W545_9AGAR</name>
<evidence type="ECO:0000256" key="2">
    <source>
        <dbReference type="ARBA" id="ARBA00023125"/>
    </source>
</evidence>
<evidence type="ECO:0000256" key="1">
    <source>
        <dbReference type="ARBA" id="ARBA00005800"/>
    </source>
</evidence>
<comment type="similarity">
    <text evidence="1">Belongs to the TALE/M-ATYP homeobox family.</text>
</comment>
<sequence>MSACAESDLHSRLLSVVDGLFDSHNTSPTSLQTYNLELADLEKDLIDSQSSGTLHSQTAELACSVAKAIELVCQTFMNLHVQSNNILQDSEKELCAIEGAEKATPPPPARTSKKRTHSSTSPEPPAKRKRMVSSESVSSESGTSSSPDYSPLYTWLSNNLYNPYPSAPVRADLCRAAGGADVERWFTTARRRIGWTELVRRVAGGRSKVVSAAEKYWKGEGREYQVEFALIEQNLKDIYGARFGGPGEVVKLFGAVPCLKRKRDESQEEERPPKTFQADVPPNLDNWFDDIYSFPNGNVQLDVQLPAPIDPPPVLSDLDSFQAVFDTSISDIYSQVHFDISNFDFPSDPSWSTDPIFSSFDFAIPVS</sequence>
<gene>
    <name evidence="7" type="ORF">BT62DRAFT_926541</name>
</gene>
<dbReference type="GeneID" id="66107357"/>
<dbReference type="AlphaFoldDB" id="A0A9P7W545"/>
<organism evidence="7 8">
    <name type="scientific">Guyanagaster necrorhizus</name>
    <dbReference type="NCBI Taxonomy" id="856835"/>
    <lineage>
        <taxon>Eukaryota</taxon>
        <taxon>Fungi</taxon>
        <taxon>Dikarya</taxon>
        <taxon>Basidiomycota</taxon>
        <taxon>Agaricomycotina</taxon>
        <taxon>Agaricomycetes</taxon>
        <taxon>Agaricomycetidae</taxon>
        <taxon>Agaricales</taxon>
        <taxon>Marasmiineae</taxon>
        <taxon>Physalacriaceae</taxon>
        <taxon>Guyanagaster</taxon>
    </lineage>
</organism>
<accession>A0A9P7W545</accession>